<comment type="caution">
    <text evidence="1">The sequence shown here is derived from an EMBL/GenBank/DDBJ whole genome shotgun (WGS) entry which is preliminary data.</text>
</comment>
<dbReference type="Proteomes" id="UP000193642">
    <property type="component" value="Unassembled WGS sequence"/>
</dbReference>
<accession>A0A1Y2BCA5</accession>
<proteinExistence type="predicted"/>
<evidence type="ECO:0000313" key="1">
    <source>
        <dbReference type="EMBL" id="ORY32459.1"/>
    </source>
</evidence>
<dbReference type="AlphaFoldDB" id="A0A1Y2BCA5"/>
<dbReference type="EMBL" id="MCGO01000071">
    <property type="protein sequence ID" value="ORY32459.1"/>
    <property type="molecule type" value="Genomic_DNA"/>
</dbReference>
<reference evidence="1 2" key="1">
    <citation type="submission" date="2016-07" db="EMBL/GenBank/DDBJ databases">
        <title>Pervasive Adenine N6-methylation of Active Genes in Fungi.</title>
        <authorList>
            <consortium name="DOE Joint Genome Institute"/>
            <person name="Mondo S.J."/>
            <person name="Dannebaum R.O."/>
            <person name="Kuo R.C."/>
            <person name="Labutti K."/>
            <person name="Haridas S."/>
            <person name="Kuo A."/>
            <person name="Salamov A."/>
            <person name="Ahrendt S.R."/>
            <person name="Lipzen A."/>
            <person name="Sullivan W."/>
            <person name="Andreopoulos W.B."/>
            <person name="Clum A."/>
            <person name="Lindquist E."/>
            <person name="Daum C."/>
            <person name="Ramamoorthy G.K."/>
            <person name="Gryganskyi A."/>
            <person name="Culley D."/>
            <person name="Magnuson J.K."/>
            <person name="James T.Y."/>
            <person name="O'Malley M.A."/>
            <person name="Stajich J.E."/>
            <person name="Spatafora J.W."/>
            <person name="Visel A."/>
            <person name="Grigoriev I.V."/>
        </authorList>
    </citation>
    <scope>NUCLEOTIDE SEQUENCE [LARGE SCALE GENOMIC DNA]</scope>
    <source>
        <strain evidence="1 2">JEL800</strain>
    </source>
</reference>
<keyword evidence="2" id="KW-1185">Reference proteome</keyword>
<sequence>MSVTYTPYLSPHPLLSSQFSTLFDSSNAKVIHLVFVQAGWRVTSQVRLDPWQCSIAVVTLLHSGSLADCDMSDSWEIYFPCEQ</sequence>
<name>A0A1Y2BCA5_9FUNG</name>
<feature type="non-terminal residue" evidence="1">
    <location>
        <position position="83"/>
    </location>
</feature>
<gene>
    <name evidence="1" type="ORF">BCR33DRAFT_723479</name>
</gene>
<evidence type="ECO:0000313" key="2">
    <source>
        <dbReference type="Proteomes" id="UP000193642"/>
    </source>
</evidence>
<organism evidence="1 2">
    <name type="scientific">Rhizoclosmatium globosum</name>
    <dbReference type="NCBI Taxonomy" id="329046"/>
    <lineage>
        <taxon>Eukaryota</taxon>
        <taxon>Fungi</taxon>
        <taxon>Fungi incertae sedis</taxon>
        <taxon>Chytridiomycota</taxon>
        <taxon>Chytridiomycota incertae sedis</taxon>
        <taxon>Chytridiomycetes</taxon>
        <taxon>Chytridiales</taxon>
        <taxon>Chytriomycetaceae</taxon>
        <taxon>Rhizoclosmatium</taxon>
    </lineage>
</organism>
<protein>
    <submittedName>
        <fullName evidence="1">Uncharacterized protein</fullName>
    </submittedName>
</protein>